<reference evidence="1" key="1">
    <citation type="journal article" date="2023" name="DNA Res.">
        <title>Chromosome-level genome assembly of Phrynocephalus forsythii using third-generation DNA sequencing and Hi-C analysis.</title>
        <authorList>
            <person name="Qi Y."/>
            <person name="Zhao W."/>
            <person name="Zhao Y."/>
            <person name="Niu C."/>
            <person name="Cao S."/>
            <person name="Zhang Y."/>
        </authorList>
    </citation>
    <scope>NUCLEOTIDE SEQUENCE</scope>
    <source>
        <tissue evidence="1">Muscle</tissue>
    </source>
</reference>
<gene>
    <name evidence="1" type="ORF">JRQ81_003078</name>
</gene>
<keyword evidence="2" id="KW-1185">Reference proteome</keyword>
<dbReference type="AlphaFoldDB" id="A0A9Q0XJV4"/>
<proteinExistence type="predicted"/>
<organism evidence="1 2">
    <name type="scientific">Phrynocephalus forsythii</name>
    <dbReference type="NCBI Taxonomy" id="171643"/>
    <lineage>
        <taxon>Eukaryota</taxon>
        <taxon>Metazoa</taxon>
        <taxon>Chordata</taxon>
        <taxon>Craniata</taxon>
        <taxon>Vertebrata</taxon>
        <taxon>Euteleostomi</taxon>
        <taxon>Lepidosauria</taxon>
        <taxon>Squamata</taxon>
        <taxon>Bifurcata</taxon>
        <taxon>Unidentata</taxon>
        <taxon>Episquamata</taxon>
        <taxon>Toxicofera</taxon>
        <taxon>Iguania</taxon>
        <taxon>Acrodonta</taxon>
        <taxon>Agamidae</taxon>
        <taxon>Agaminae</taxon>
        <taxon>Phrynocephalus</taxon>
    </lineage>
</organism>
<dbReference type="Proteomes" id="UP001142489">
    <property type="component" value="Unassembled WGS sequence"/>
</dbReference>
<protein>
    <submittedName>
        <fullName evidence="1">Uncharacterized protein</fullName>
    </submittedName>
</protein>
<evidence type="ECO:0000313" key="2">
    <source>
        <dbReference type="Proteomes" id="UP001142489"/>
    </source>
</evidence>
<dbReference type="EMBL" id="JAPFRF010000011">
    <property type="protein sequence ID" value="KAJ7316916.1"/>
    <property type="molecule type" value="Genomic_DNA"/>
</dbReference>
<accession>A0A9Q0XJV4</accession>
<comment type="caution">
    <text evidence="1">The sequence shown here is derived from an EMBL/GenBank/DDBJ whole genome shotgun (WGS) entry which is preliminary data.</text>
</comment>
<sequence>MLSEQETQGPGNMQDLSPLTKWLLWFLSLHLFHYLQDAGRLAFYCRCLQNLNTRGIPYCHREMVRYLWKPQWKICKQENLYIHMHTSMTEYHRNGASGGHKHCCCY</sequence>
<evidence type="ECO:0000313" key="1">
    <source>
        <dbReference type="EMBL" id="KAJ7316916.1"/>
    </source>
</evidence>
<name>A0A9Q0XJV4_9SAUR</name>